<dbReference type="Proteomes" id="UP001227268">
    <property type="component" value="Unassembled WGS sequence"/>
</dbReference>
<gene>
    <name evidence="1" type="ORF">QFC21_001545</name>
</gene>
<proteinExistence type="predicted"/>
<reference evidence="1" key="1">
    <citation type="submission" date="2023-04" db="EMBL/GenBank/DDBJ databases">
        <title>Draft Genome sequencing of Naganishia species isolated from polar environments using Oxford Nanopore Technology.</title>
        <authorList>
            <person name="Leo P."/>
            <person name="Venkateswaran K."/>
        </authorList>
    </citation>
    <scope>NUCLEOTIDE SEQUENCE</scope>
    <source>
        <strain evidence="1">MNA-CCFEE 5423</strain>
    </source>
</reference>
<comment type="caution">
    <text evidence="1">The sequence shown here is derived from an EMBL/GenBank/DDBJ whole genome shotgun (WGS) entry which is preliminary data.</text>
</comment>
<organism evidence="1 2">
    <name type="scientific">Naganishia friedmannii</name>
    <dbReference type="NCBI Taxonomy" id="89922"/>
    <lineage>
        <taxon>Eukaryota</taxon>
        <taxon>Fungi</taxon>
        <taxon>Dikarya</taxon>
        <taxon>Basidiomycota</taxon>
        <taxon>Agaricomycotina</taxon>
        <taxon>Tremellomycetes</taxon>
        <taxon>Filobasidiales</taxon>
        <taxon>Filobasidiaceae</taxon>
        <taxon>Naganishia</taxon>
    </lineage>
</organism>
<sequence>MLGSLPRLTALTLLLSTLTTTTLALPQITRKGKYLYDPSGARFYIKGVAYQPQGALSQASDANSANGNFPEPSSYIDPLSSGTNCTRDLPYLQQLGVNALRVYSINPQLNHDACMKTFNDNGIYVLLDVSLPLNGSIDRASPTWSTNLLDAYMTTIDKFLGYENVLAFNIGNEVINLPTNTDAAPFVKAAARDVKAYLRSRNSQALVGYSSVDGARDFRDPLANYLTCGNDTVALDIYGLNNYEWCGNSSYQASGWETIVNDFANLGVAAYMSEYGCITSPPRLWQEVASLYSAPTTNVFSGGIAFSYFPTSDGYGMVTFGGSDGQQVATSADFTRLVARLSNVTAPPNSPSQSSVQVTEGTCPSAENSTFEAATVLPPTPDKDVCNCLYEKSFSCVVAAATANDPAKVGALTDYACSLLGSTNASASCTPIAGNGTSGVYGPLSFCSPSVKLSYIFSAYYEAQNRRPDACDFSGNATAVRNPPNTAEDASVAANACLAQDPSGGVFTPTGTASSTGAATGTSTRSTSNTAAASGSAGANSAKSGATNLSPVKFSSWVAGASLLTTFGLLVGGTGLLL</sequence>
<keyword evidence="2" id="KW-1185">Reference proteome</keyword>
<accession>A0ACC2W569</accession>
<evidence type="ECO:0000313" key="1">
    <source>
        <dbReference type="EMBL" id="KAJ9106399.1"/>
    </source>
</evidence>
<dbReference type="EMBL" id="JASBWT010000003">
    <property type="protein sequence ID" value="KAJ9106399.1"/>
    <property type="molecule type" value="Genomic_DNA"/>
</dbReference>
<evidence type="ECO:0000313" key="2">
    <source>
        <dbReference type="Proteomes" id="UP001227268"/>
    </source>
</evidence>
<protein>
    <submittedName>
        <fullName evidence="1">Uncharacterized protein</fullName>
    </submittedName>
</protein>
<name>A0ACC2W569_9TREE</name>